<dbReference type="RefSeq" id="WP_344331587.1">
    <property type="nucleotide sequence ID" value="NZ_BAAAKJ010000101.1"/>
</dbReference>
<keyword evidence="3" id="KW-0812">Transmembrane</keyword>
<dbReference type="EMBL" id="BAAAKJ010000101">
    <property type="protein sequence ID" value="GAA1390729.1"/>
    <property type="molecule type" value="Genomic_DNA"/>
</dbReference>
<organism evidence="5 6">
    <name type="scientific">Kitasatospora putterlickiae</name>
    <dbReference type="NCBI Taxonomy" id="221725"/>
    <lineage>
        <taxon>Bacteria</taxon>
        <taxon>Bacillati</taxon>
        <taxon>Actinomycetota</taxon>
        <taxon>Actinomycetes</taxon>
        <taxon>Kitasatosporales</taxon>
        <taxon>Streptomycetaceae</taxon>
        <taxon>Kitasatospora</taxon>
    </lineage>
</organism>
<dbReference type="InterPro" id="IPR000073">
    <property type="entry name" value="AB_hydrolase_1"/>
</dbReference>
<feature type="region of interest" description="Disordered" evidence="2">
    <location>
        <begin position="98"/>
        <end position="118"/>
    </location>
</feature>
<dbReference type="Gene3D" id="3.40.50.1820">
    <property type="entry name" value="alpha/beta hydrolase"/>
    <property type="match status" value="1"/>
</dbReference>
<reference evidence="6" key="1">
    <citation type="journal article" date="2019" name="Int. J. Syst. Evol. Microbiol.">
        <title>The Global Catalogue of Microorganisms (GCM) 10K type strain sequencing project: providing services to taxonomists for standard genome sequencing and annotation.</title>
        <authorList>
            <consortium name="The Broad Institute Genomics Platform"/>
            <consortium name="The Broad Institute Genome Sequencing Center for Infectious Disease"/>
            <person name="Wu L."/>
            <person name="Ma J."/>
        </authorList>
    </citation>
    <scope>NUCLEOTIDE SEQUENCE [LARGE SCALE GENOMIC DNA]</scope>
    <source>
        <strain evidence="6">JCM 12393</strain>
    </source>
</reference>
<dbReference type="InterPro" id="IPR029058">
    <property type="entry name" value="AB_hydrolase_fold"/>
</dbReference>
<keyword evidence="3" id="KW-0472">Membrane</keyword>
<gene>
    <name evidence="5" type="ORF">GCM10009639_19790</name>
</gene>
<sequence length="411" mass="43361">MSDQPGADPVEAVSGVARAVKAAGAATGVSRAGLIGISVGVLAAGAAAGVAIERLTVGRTMRRRARAELDAKAPYGSLRGRPRTVAAADGTELYVELDGLDGTGGTEGTDGTDSTDDGPEPLTVVFCHGYCLNQDSWHFQRAAFRDGVRLVFWDQRSHGRSERSRSFRAGEPASIDQLGGDLRSVIDAVAPTGPLVLVGHSMGGMTVMALADQYPELFRERVAGVALIGTLAGNWDAVTFGLPQVGARLFRRVAPGMIKLLGRQVDLVEATRRLGTDVSAVFYRRFSFGGKDVDPGVIRFAEQMLDATPIDVVAEFYPVFSVHEKTEALAALHGIPALVLTGTKDLLTPPGHGEVMAERLPGAELVLVEDAGHLVMLERPDVVDARLAALFEQAARFRGADEPASGTDEPA</sequence>
<dbReference type="PANTHER" id="PTHR43798:SF31">
    <property type="entry name" value="AB HYDROLASE SUPERFAMILY PROTEIN YCLE"/>
    <property type="match status" value="1"/>
</dbReference>
<evidence type="ECO:0000313" key="5">
    <source>
        <dbReference type="EMBL" id="GAA1390729.1"/>
    </source>
</evidence>
<feature type="transmembrane region" description="Helical" evidence="3">
    <location>
        <begin position="34"/>
        <end position="56"/>
    </location>
</feature>
<dbReference type="GO" id="GO:0016787">
    <property type="term" value="F:hydrolase activity"/>
    <property type="evidence" value="ECO:0007669"/>
    <property type="project" value="UniProtKB-KW"/>
</dbReference>
<evidence type="ECO:0000259" key="4">
    <source>
        <dbReference type="Pfam" id="PF00561"/>
    </source>
</evidence>
<dbReference type="InterPro" id="IPR000639">
    <property type="entry name" value="Epox_hydrolase-like"/>
</dbReference>
<feature type="domain" description="AB hydrolase-1" evidence="4">
    <location>
        <begin position="123"/>
        <end position="380"/>
    </location>
</feature>
<comment type="caution">
    <text evidence="5">The sequence shown here is derived from an EMBL/GenBank/DDBJ whole genome shotgun (WGS) entry which is preliminary data.</text>
</comment>
<keyword evidence="3" id="KW-1133">Transmembrane helix</keyword>
<keyword evidence="6" id="KW-1185">Reference proteome</keyword>
<evidence type="ECO:0000256" key="3">
    <source>
        <dbReference type="SAM" id="Phobius"/>
    </source>
</evidence>
<dbReference type="Proteomes" id="UP001499863">
    <property type="component" value="Unassembled WGS sequence"/>
</dbReference>
<name>A0ABP4IN81_9ACTN</name>
<evidence type="ECO:0000256" key="2">
    <source>
        <dbReference type="SAM" id="MobiDB-lite"/>
    </source>
</evidence>
<evidence type="ECO:0000313" key="6">
    <source>
        <dbReference type="Proteomes" id="UP001499863"/>
    </source>
</evidence>
<dbReference type="InterPro" id="IPR050266">
    <property type="entry name" value="AB_hydrolase_sf"/>
</dbReference>
<protein>
    <submittedName>
        <fullName evidence="5">Alpha/beta hydrolase</fullName>
    </submittedName>
</protein>
<dbReference type="Pfam" id="PF00561">
    <property type="entry name" value="Abhydrolase_1"/>
    <property type="match status" value="1"/>
</dbReference>
<proteinExistence type="predicted"/>
<accession>A0ABP4IN81</accession>
<dbReference type="PRINTS" id="PR00412">
    <property type="entry name" value="EPOXHYDRLASE"/>
</dbReference>
<evidence type="ECO:0000256" key="1">
    <source>
        <dbReference type="ARBA" id="ARBA00022801"/>
    </source>
</evidence>
<keyword evidence="1 5" id="KW-0378">Hydrolase</keyword>
<dbReference type="PANTHER" id="PTHR43798">
    <property type="entry name" value="MONOACYLGLYCEROL LIPASE"/>
    <property type="match status" value="1"/>
</dbReference>
<dbReference type="SUPFAM" id="SSF53474">
    <property type="entry name" value="alpha/beta-Hydrolases"/>
    <property type="match status" value="1"/>
</dbReference>